<evidence type="ECO:0000313" key="3">
    <source>
        <dbReference type="Proteomes" id="UP001058271"/>
    </source>
</evidence>
<protein>
    <submittedName>
        <fullName evidence="2">Uncharacterized protein</fullName>
    </submittedName>
</protein>
<feature type="compositionally biased region" description="Low complexity" evidence="1">
    <location>
        <begin position="1"/>
        <end position="15"/>
    </location>
</feature>
<organism evidence="2 3">
    <name type="scientific">Dactylosporangium roseum</name>
    <dbReference type="NCBI Taxonomy" id="47989"/>
    <lineage>
        <taxon>Bacteria</taxon>
        <taxon>Bacillati</taxon>
        <taxon>Actinomycetota</taxon>
        <taxon>Actinomycetes</taxon>
        <taxon>Micromonosporales</taxon>
        <taxon>Micromonosporaceae</taxon>
        <taxon>Dactylosporangium</taxon>
    </lineage>
</organism>
<dbReference type="EMBL" id="CP073721">
    <property type="protein sequence ID" value="UWZ34675.1"/>
    <property type="molecule type" value="Genomic_DNA"/>
</dbReference>
<dbReference type="RefSeq" id="WP_260729974.1">
    <property type="nucleotide sequence ID" value="NZ_CP073721.1"/>
</dbReference>
<sequence length="167" mass="17604">MAGAAFGDAGQQQGQPADEHVRADAVFEAVEDRPEQQLGLEIAEAAFGLEEVLVAQRDVPGADARVGGGDEVLAVQPGLGLDFARVDAQPAVGNYPYPYTYTYDNADNTTGTSDAPAGQTSDQCFTYDYLRRLTQAWTPASGVCAAAPTIAGLGGPAPYWQSKRTQY</sequence>
<gene>
    <name evidence="2" type="ORF">Drose_26090</name>
</gene>
<evidence type="ECO:0000313" key="2">
    <source>
        <dbReference type="EMBL" id="UWZ34675.1"/>
    </source>
</evidence>
<dbReference type="Gene3D" id="2.180.10.10">
    <property type="entry name" value="RHS repeat-associated core"/>
    <property type="match status" value="1"/>
</dbReference>
<proteinExistence type="predicted"/>
<accession>A0ABY5YY44</accession>
<dbReference type="Proteomes" id="UP001058271">
    <property type="component" value="Chromosome"/>
</dbReference>
<evidence type="ECO:0000256" key="1">
    <source>
        <dbReference type="SAM" id="MobiDB-lite"/>
    </source>
</evidence>
<keyword evidence="3" id="KW-1185">Reference proteome</keyword>
<feature type="region of interest" description="Disordered" evidence="1">
    <location>
        <begin position="1"/>
        <end position="20"/>
    </location>
</feature>
<name>A0ABY5YY44_9ACTN</name>
<reference evidence="2" key="1">
    <citation type="submission" date="2021-04" db="EMBL/GenBank/DDBJ databases">
        <title>Biosynthetic gene clusters of Dactylosporangioum roseum.</title>
        <authorList>
            <person name="Hartkoorn R.C."/>
            <person name="Beaudoing E."/>
            <person name="Hot D."/>
            <person name="Moureu S."/>
        </authorList>
    </citation>
    <scope>NUCLEOTIDE SEQUENCE</scope>
    <source>
        <strain evidence="2">NRRL B-16295</strain>
    </source>
</reference>